<dbReference type="Proteomes" id="UP000193560">
    <property type="component" value="Unassembled WGS sequence"/>
</dbReference>
<comment type="caution">
    <text evidence="1">The sequence shown here is derived from an EMBL/GenBank/DDBJ whole genome shotgun (WGS) entry which is preliminary data.</text>
</comment>
<keyword evidence="2" id="KW-1185">Reference proteome</keyword>
<proteinExistence type="predicted"/>
<dbReference type="EMBL" id="MCGE01000007">
    <property type="protein sequence ID" value="ORZ19803.1"/>
    <property type="molecule type" value="Genomic_DNA"/>
</dbReference>
<dbReference type="InterPro" id="IPR029159">
    <property type="entry name" value="CA109-like"/>
</dbReference>
<dbReference type="Pfam" id="PF15011">
    <property type="entry name" value="CA109-like"/>
    <property type="match status" value="1"/>
</dbReference>
<organism evidence="1 2">
    <name type="scientific">Absidia repens</name>
    <dbReference type="NCBI Taxonomy" id="90262"/>
    <lineage>
        <taxon>Eukaryota</taxon>
        <taxon>Fungi</taxon>
        <taxon>Fungi incertae sedis</taxon>
        <taxon>Mucoromycota</taxon>
        <taxon>Mucoromycotina</taxon>
        <taxon>Mucoromycetes</taxon>
        <taxon>Mucorales</taxon>
        <taxon>Cunninghamellaceae</taxon>
        <taxon>Absidia</taxon>
    </lineage>
</organism>
<evidence type="ECO:0000313" key="1">
    <source>
        <dbReference type="EMBL" id="ORZ19803.1"/>
    </source>
</evidence>
<dbReference type="OrthoDB" id="2265273at2759"/>
<protein>
    <submittedName>
        <fullName evidence="1">Uncharacterized protein</fullName>
    </submittedName>
</protein>
<dbReference type="AlphaFoldDB" id="A0A1X2IP72"/>
<gene>
    <name evidence="1" type="ORF">BCR42DRAFT_410562</name>
</gene>
<reference evidence="1 2" key="1">
    <citation type="submission" date="2016-07" db="EMBL/GenBank/DDBJ databases">
        <title>Pervasive Adenine N6-methylation of Active Genes in Fungi.</title>
        <authorList>
            <consortium name="DOE Joint Genome Institute"/>
            <person name="Mondo S.J."/>
            <person name="Dannebaum R.O."/>
            <person name="Kuo R.C."/>
            <person name="Labutti K."/>
            <person name="Haridas S."/>
            <person name="Kuo A."/>
            <person name="Salamov A."/>
            <person name="Ahrendt S.R."/>
            <person name="Lipzen A."/>
            <person name="Sullivan W."/>
            <person name="Andreopoulos W.B."/>
            <person name="Clum A."/>
            <person name="Lindquist E."/>
            <person name="Daum C."/>
            <person name="Ramamoorthy G.K."/>
            <person name="Gryganskyi A."/>
            <person name="Culley D."/>
            <person name="Magnuson J.K."/>
            <person name="James T.Y."/>
            <person name="O'Malley M.A."/>
            <person name="Stajich J.E."/>
            <person name="Spatafora J.W."/>
            <person name="Visel A."/>
            <person name="Grigoriev I.V."/>
        </authorList>
    </citation>
    <scope>NUCLEOTIDE SEQUENCE [LARGE SCALE GENOMIC DNA]</scope>
    <source>
        <strain evidence="1 2">NRRL 1336</strain>
    </source>
</reference>
<name>A0A1X2IP72_9FUNG</name>
<evidence type="ECO:0000313" key="2">
    <source>
        <dbReference type="Proteomes" id="UP000193560"/>
    </source>
</evidence>
<accession>A0A1X2IP72</accession>
<sequence length="227" mass="26486">MQQQEILFRKTTFKLLSRADALKQSWNSYQSATLTILSSLINLHQQVSSTNNTEAAHQLEEAYAVHTQRLLYKQTQRYEKAMVQLRTRLDQWSTVIQDWHQLAIDAQRHAAKAQAIHLTNNTGTSNNDNHTAFTPPPLSSHSLIQVTSVSPAQAHQWILQLEDMYKRLYHCKRMLFLQLEDSTKEPDMATIMDQWSNEKHHHQHTITQDISDRLHLYNHIKKVIESL</sequence>